<accession>A0A6N3C3I8</accession>
<keyword evidence="2" id="KW-0813">Transport</keyword>
<dbReference type="RefSeq" id="WP_156676812.1">
    <property type="nucleotide sequence ID" value="NZ_CACRUL010000015.1"/>
</dbReference>
<dbReference type="Pfam" id="PF02416">
    <property type="entry name" value="TatA_B_E"/>
    <property type="match status" value="1"/>
</dbReference>
<reference evidence="10" key="1">
    <citation type="submission" date="2019-11" db="EMBL/GenBank/DDBJ databases">
        <authorList>
            <person name="Feng L."/>
        </authorList>
    </citation>
    <scope>NUCLEOTIDE SEQUENCE</scope>
    <source>
        <strain evidence="10">SrubneriLFYP117</strain>
    </source>
</reference>
<evidence type="ECO:0000256" key="1">
    <source>
        <dbReference type="ARBA" id="ARBA00004167"/>
    </source>
</evidence>
<evidence type="ECO:0000256" key="8">
    <source>
        <dbReference type="SAM" id="MobiDB-lite"/>
    </source>
</evidence>
<dbReference type="GO" id="GO:0015031">
    <property type="term" value="P:protein transport"/>
    <property type="evidence" value="ECO:0007669"/>
    <property type="project" value="UniProtKB-KW"/>
</dbReference>
<sequence>MGILRDIGAPGLIIIILGALLIFGPKRLPELGHSLGKMFSEFKSAVNNGAAEKEEDKEKTGKTEEE</sequence>
<keyword evidence="7 9" id="KW-0472">Membrane</keyword>
<keyword evidence="6" id="KW-0811">Translocation</keyword>
<name>A0A6N3C3I8_STROR</name>
<evidence type="ECO:0000256" key="5">
    <source>
        <dbReference type="ARBA" id="ARBA00022989"/>
    </source>
</evidence>
<dbReference type="InterPro" id="IPR003369">
    <property type="entry name" value="TatA/B/E"/>
</dbReference>
<organism evidence="10">
    <name type="scientific">Streptococcus oralis</name>
    <dbReference type="NCBI Taxonomy" id="1303"/>
    <lineage>
        <taxon>Bacteria</taxon>
        <taxon>Bacillati</taxon>
        <taxon>Bacillota</taxon>
        <taxon>Bacilli</taxon>
        <taxon>Lactobacillales</taxon>
        <taxon>Streptococcaceae</taxon>
        <taxon>Streptococcus</taxon>
    </lineage>
</organism>
<dbReference type="GO" id="GO:0016020">
    <property type="term" value="C:membrane"/>
    <property type="evidence" value="ECO:0007669"/>
    <property type="project" value="UniProtKB-ARBA"/>
</dbReference>
<evidence type="ECO:0000313" key="10">
    <source>
        <dbReference type="EMBL" id="VYU10645.1"/>
    </source>
</evidence>
<evidence type="ECO:0000256" key="9">
    <source>
        <dbReference type="SAM" id="Phobius"/>
    </source>
</evidence>
<keyword evidence="4" id="KW-0653">Protein transport</keyword>
<dbReference type="PANTHER" id="PTHR42982">
    <property type="entry name" value="SEC-INDEPENDENT PROTEIN TRANSLOCASE PROTEIN TATA"/>
    <property type="match status" value="1"/>
</dbReference>
<gene>
    <name evidence="10" type="primary">tatAd</name>
    <name evidence="10" type="ORF">SRLFYP117_01057</name>
</gene>
<dbReference type="Gene3D" id="1.20.5.3310">
    <property type="match status" value="1"/>
</dbReference>
<evidence type="ECO:0000256" key="3">
    <source>
        <dbReference type="ARBA" id="ARBA00022692"/>
    </source>
</evidence>
<keyword evidence="5 9" id="KW-1133">Transmembrane helix</keyword>
<feature type="transmembrane region" description="Helical" evidence="9">
    <location>
        <begin position="7"/>
        <end position="24"/>
    </location>
</feature>
<evidence type="ECO:0000256" key="4">
    <source>
        <dbReference type="ARBA" id="ARBA00022927"/>
    </source>
</evidence>
<dbReference type="EMBL" id="CACRUL010000015">
    <property type="protein sequence ID" value="VYU10645.1"/>
    <property type="molecule type" value="Genomic_DNA"/>
</dbReference>
<evidence type="ECO:0000256" key="7">
    <source>
        <dbReference type="ARBA" id="ARBA00023136"/>
    </source>
</evidence>
<comment type="subcellular location">
    <subcellularLocation>
        <location evidence="1">Membrane</location>
        <topology evidence="1">Single-pass membrane protein</topology>
    </subcellularLocation>
</comment>
<protein>
    <submittedName>
        <fullName evidence="10">Sec-independent protein translocase protein TatAd</fullName>
    </submittedName>
</protein>
<evidence type="ECO:0000256" key="2">
    <source>
        <dbReference type="ARBA" id="ARBA00022448"/>
    </source>
</evidence>
<dbReference type="PANTHER" id="PTHR42982:SF1">
    <property type="entry name" value="SEC-INDEPENDENT PROTEIN TRANSLOCASE PROTEIN TATA"/>
    <property type="match status" value="1"/>
</dbReference>
<proteinExistence type="predicted"/>
<feature type="compositionally biased region" description="Basic and acidic residues" evidence="8">
    <location>
        <begin position="51"/>
        <end position="66"/>
    </location>
</feature>
<dbReference type="AlphaFoldDB" id="A0A6N3C3I8"/>
<feature type="region of interest" description="Disordered" evidence="8">
    <location>
        <begin position="47"/>
        <end position="66"/>
    </location>
</feature>
<evidence type="ECO:0000256" key="6">
    <source>
        <dbReference type="ARBA" id="ARBA00023010"/>
    </source>
</evidence>
<keyword evidence="3 9" id="KW-0812">Transmembrane</keyword>
<dbReference type="NCBIfam" id="NF011430">
    <property type="entry name" value="PRK14861.1"/>
    <property type="match status" value="1"/>
</dbReference>